<evidence type="ECO:0000256" key="1">
    <source>
        <dbReference type="SAM" id="Phobius"/>
    </source>
</evidence>
<accession>A0A1G2LV64</accession>
<keyword evidence="1" id="KW-0812">Transmembrane</keyword>
<dbReference type="EMBL" id="MHQZ01000006">
    <property type="protein sequence ID" value="OHA14691.1"/>
    <property type="molecule type" value="Genomic_DNA"/>
</dbReference>
<comment type="caution">
    <text evidence="2">The sequence shown here is derived from an EMBL/GenBank/DDBJ whole genome shotgun (WGS) entry which is preliminary data.</text>
</comment>
<reference evidence="2 3" key="1">
    <citation type="journal article" date="2016" name="Nat. Commun.">
        <title>Thousands of microbial genomes shed light on interconnected biogeochemical processes in an aquifer system.</title>
        <authorList>
            <person name="Anantharaman K."/>
            <person name="Brown C.T."/>
            <person name="Hug L.A."/>
            <person name="Sharon I."/>
            <person name="Castelle C.J."/>
            <person name="Probst A.J."/>
            <person name="Thomas B.C."/>
            <person name="Singh A."/>
            <person name="Wilkins M.J."/>
            <person name="Karaoz U."/>
            <person name="Brodie E.L."/>
            <person name="Williams K.H."/>
            <person name="Hubbard S.S."/>
            <person name="Banfield J.F."/>
        </authorList>
    </citation>
    <scope>NUCLEOTIDE SEQUENCE [LARGE SCALE GENOMIC DNA]</scope>
</reference>
<organism evidence="2 3">
    <name type="scientific">Candidatus Tagabacteria bacterium RIFCSPLOWO2_01_FULL_39_11</name>
    <dbReference type="NCBI Taxonomy" id="1802295"/>
    <lineage>
        <taxon>Bacteria</taxon>
        <taxon>Candidatus Tagaibacteriota</taxon>
    </lineage>
</organism>
<protein>
    <submittedName>
        <fullName evidence="2">Uncharacterized protein</fullName>
    </submittedName>
</protein>
<feature type="transmembrane region" description="Helical" evidence="1">
    <location>
        <begin position="59"/>
        <end position="79"/>
    </location>
</feature>
<sequence>MSTEIIENIEKQAKSDTEFARELRTKFFFHWAILSGAAITLFIPFVSSETVKNNITSCSELYIHITFVSFILSLVLSSLRNLVLAENVLKLGESKFLIANKIKNNTVNIGDKTVEPGSIQETLGYVAVILFIIGLISAYVFISKVIL</sequence>
<evidence type="ECO:0000313" key="3">
    <source>
        <dbReference type="Proteomes" id="UP000178302"/>
    </source>
</evidence>
<proteinExistence type="predicted"/>
<evidence type="ECO:0000313" key="2">
    <source>
        <dbReference type="EMBL" id="OHA14691.1"/>
    </source>
</evidence>
<feature type="transmembrane region" description="Helical" evidence="1">
    <location>
        <begin position="122"/>
        <end position="142"/>
    </location>
</feature>
<gene>
    <name evidence="2" type="ORF">A2909_03305</name>
</gene>
<dbReference type="AlphaFoldDB" id="A0A1G2LV64"/>
<feature type="transmembrane region" description="Helical" evidence="1">
    <location>
        <begin position="28"/>
        <end position="47"/>
    </location>
</feature>
<keyword evidence="1" id="KW-0472">Membrane</keyword>
<keyword evidence="1" id="KW-1133">Transmembrane helix</keyword>
<name>A0A1G2LV64_9BACT</name>
<dbReference type="Proteomes" id="UP000178302">
    <property type="component" value="Unassembled WGS sequence"/>
</dbReference>